<evidence type="ECO:0000256" key="2">
    <source>
        <dbReference type="ARBA" id="ARBA00022670"/>
    </source>
</evidence>
<keyword evidence="4" id="KW-0378">Hydrolase</keyword>
<name>A0A9P1J6B6_9PELO</name>
<feature type="binding site" evidence="8">
    <location>
        <position position="353"/>
    </location>
    <ligand>
        <name>Zn(2+)</name>
        <dbReference type="ChEBI" id="CHEBI:29105"/>
        <note>catalytic</note>
    </ligand>
</feature>
<evidence type="ECO:0000256" key="9">
    <source>
        <dbReference type="PIRSR" id="PIRSR634016-4"/>
    </source>
</evidence>
<keyword evidence="14" id="KW-1185">Reference proteome</keyword>
<evidence type="ECO:0000256" key="10">
    <source>
        <dbReference type="SAM" id="SignalP"/>
    </source>
</evidence>
<proteinExistence type="inferred from homology"/>
<comment type="cofactor">
    <cofactor evidence="8">
        <name>Zn(2+)</name>
        <dbReference type="ChEBI" id="CHEBI:29105"/>
    </cofactor>
    <text evidence="8">Binds 1 zinc ion per subunit.</text>
</comment>
<dbReference type="AlphaFoldDB" id="A0A9P1J6B6"/>
<evidence type="ECO:0000256" key="6">
    <source>
        <dbReference type="ARBA" id="ARBA00023049"/>
    </source>
</evidence>
<dbReference type="InterPro" id="IPR034016">
    <property type="entry name" value="M1_APN-typ"/>
</dbReference>
<dbReference type="InterPro" id="IPR045357">
    <property type="entry name" value="Aminopeptidase_N-like_N"/>
</dbReference>
<feature type="binding site" evidence="8">
    <location>
        <position position="330"/>
    </location>
    <ligand>
        <name>Zn(2+)</name>
        <dbReference type="ChEBI" id="CHEBI:29105"/>
        <note>catalytic</note>
    </ligand>
</feature>
<comment type="caution">
    <text evidence="13">The sequence shown here is derived from an EMBL/GenBank/DDBJ whole genome shotgun (WGS) entry which is preliminary data.</text>
</comment>
<dbReference type="GO" id="GO:0005615">
    <property type="term" value="C:extracellular space"/>
    <property type="evidence" value="ECO:0007669"/>
    <property type="project" value="TreeGrafter"/>
</dbReference>
<dbReference type="InterPro" id="IPR050344">
    <property type="entry name" value="Peptidase_M1_aminopeptidases"/>
</dbReference>
<dbReference type="PANTHER" id="PTHR11533">
    <property type="entry name" value="PROTEASE M1 ZINC METALLOPROTEASE"/>
    <property type="match status" value="1"/>
</dbReference>
<evidence type="ECO:0000256" key="3">
    <source>
        <dbReference type="ARBA" id="ARBA00022723"/>
    </source>
</evidence>
<evidence type="ECO:0008006" key="15">
    <source>
        <dbReference type="Google" id="ProtNLM"/>
    </source>
</evidence>
<feature type="signal peptide" evidence="10">
    <location>
        <begin position="1"/>
        <end position="16"/>
    </location>
</feature>
<dbReference type="InterPro" id="IPR001930">
    <property type="entry name" value="Peptidase_M1"/>
</dbReference>
<evidence type="ECO:0000313" key="13">
    <source>
        <dbReference type="EMBL" id="CAI5456593.1"/>
    </source>
</evidence>
<dbReference type="OrthoDB" id="510539at2759"/>
<dbReference type="GO" id="GO:0016020">
    <property type="term" value="C:membrane"/>
    <property type="evidence" value="ECO:0007669"/>
    <property type="project" value="TreeGrafter"/>
</dbReference>
<feature type="chain" id="PRO_5040307601" description="Aminopeptidase" evidence="10">
    <location>
        <begin position="17"/>
        <end position="655"/>
    </location>
</feature>
<organism evidence="13 14">
    <name type="scientific">Caenorhabditis angaria</name>
    <dbReference type="NCBI Taxonomy" id="860376"/>
    <lineage>
        <taxon>Eukaryota</taxon>
        <taxon>Metazoa</taxon>
        <taxon>Ecdysozoa</taxon>
        <taxon>Nematoda</taxon>
        <taxon>Chromadorea</taxon>
        <taxon>Rhabditida</taxon>
        <taxon>Rhabditina</taxon>
        <taxon>Rhabditomorpha</taxon>
        <taxon>Rhabditoidea</taxon>
        <taxon>Rhabditidae</taxon>
        <taxon>Peloderinae</taxon>
        <taxon>Caenorhabditis</taxon>
    </lineage>
</organism>
<protein>
    <recommendedName>
        <fullName evidence="15">Aminopeptidase</fullName>
    </recommendedName>
</protein>
<dbReference type="PANTHER" id="PTHR11533:SF299">
    <property type="entry name" value="AMINOPEPTIDASE"/>
    <property type="match status" value="1"/>
</dbReference>
<feature type="domain" description="Aminopeptidase N-like N-terminal" evidence="12">
    <location>
        <begin position="51"/>
        <end position="232"/>
    </location>
</feature>
<dbReference type="SUPFAM" id="SSF63737">
    <property type="entry name" value="Leukotriene A4 hydrolase N-terminal domain"/>
    <property type="match status" value="1"/>
</dbReference>
<evidence type="ECO:0000256" key="7">
    <source>
        <dbReference type="PIRSR" id="PIRSR634016-1"/>
    </source>
</evidence>
<keyword evidence="5 8" id="KW-0862">Zinc</keyword>
<dbReference type="GO" id="GO:0006508">
    <property type="term" value="P:proteolysis"/>
    <property type="evidence" value="ECO:0007669"/>
    <property type="project" value="UniProtKB-KW"/>
</dbReference>
<dbReference type="InterPro" id="IPR014782">
    <property type="entry name" value="Peptidase_M1_dom"/>
</dbReference>
<dbReference type="PRINTS" id="PR00756">
    <property type="entry name" value="ALADIPTASE"/>
</dbReference>
<evidence type="ECO:0000256" key="5">
    <source>
        <dbReference type="ARBA" id="ARBA00022833"/>
    </source>
</evidence>
<dbReference type="GO" id="GO:0008270">
    <property type="term" value="F:zinc ion binding"/>
    <property type="evidence" value="ECO:0007669"/>
    <property type="project" value="InterPro"/>
</dbReference>
<dbReference type="GO" id="GO:0070006">
    <property type="term" value="F:metalloaminopeptidase activity"/>
    <property type="evidence" value="ECO:0007669"/>
    <property type="project" value="TreeGrafter"/>
</dbReference>
<dbReference type="GO" id="GO:0043171">
    <property type="term" value="P:peptide catabolic process"/>
    <property type="evidence" value="ECO:0007669"/>
    <property type="project" value="TreeGrafter"/>
</dbReference>
<accession>A0A9P1J6B6</accession>
<dbReference type="CDD" id="cd09601">
    <property type="entry name" value="M1_APN-Q_like"/>
    <property type="match status" value="1"/>
</dbReference>
<feature type="active site" description="Proton acceptor" evidence="7">
    <location>
        <position position="331"/>
    </location>
</feature>
<evidence type="ECO:0000259" key="11">
    <source>
        <dbReference type="Pfam" id="PF01433"/>
    </source>
</evidence>
<feature type="binding site" evidence="8">
    <location>
        <position position="334"/>
    </location>
    <ligand>
        <name>Zn(2+)</name>
        <dbReference type="ChEBI" id="CHEBI:29105"/>
        <note>catalytic</note>
    </ligand>
</feature>
<dbReference type="Gene3D" id="1.10.390.10">
    <property type="entry name" value="Neutral Protease Domain 2"/>
    <property type="match status" value="1"/>
</dbReference>
<dbReference type="InterPro" id="IPR042097">
    <property type="entry name" value="Aminopeptidase_N-like_N_sf"/>
</dbReference>
<dbReference type="Pfam" id="PF17900">
    <property type="entry name" value="Peptidase_M1_N"/>
    <property type="match status" value="1"/>
</dbReference>
<comment type="similarity">
    <text evidence="1">Belongs to the peptidase M1 family.</text>
</comment>
<keyword evidence="2" id="KW-0645">Protease</keyword>
<feature type="site" description="Transition state stabilizer" evidence="9">
    <location>
        <position position="420"/>
    </location>
</feature>
<keyword evidence="10" id="KW-0732">Signal</keyword>
<reference evidence="13" key="1">
    <citation type="submission" date="2022-11" db="EMBL/GenBank/DDBJ databases">
        <authorList>
            <person name="Kikuchi T."/>
        </authorList>
    </citation>
    <scope>NUCLEOTIDE SEQUENCE</scope>
    <source>
        <strain evidence="13">PS1010</strain>
    </source>
</reference>
<evidence type="ECO:0000256" key="1">
    <source>
        <dbReference type="ARBA" id="ARBA00010136"/>
    </source>
</evidence>
<dbReference type="Gene3D" id="2.60.40.1730">
    <property type="entry name" value="tricorn interacting facor f3 domain"/>
    <property type="match status" value="1"/>
</dbReference>
<gene>
    <name evidence="13" type="ORF">CAMP_LOCUS19230</name>
</gene>
<evidence type="ECO:0000256" key="8">
    <source>
        <dbReference type="PIRSR" id="PIRSR634016-3"/>
    </source>
</evidence>
<evidence type="ECO:0000256" key="4">
    <source>
        <dbReference type="ARBA" id="ARBA00022801"/>
    </source>
</evidence>
<keyword evidence="6" id="KW-0482">Metalloprotease</keyword>
<dbReference type="InterPro" id="IPR027268">
    <property type="entry name" value="Peptidase_M4/M1_CTD_sf"/>
</dbReference>
<dbReference type="GO" id="GO:0005737">
    <property type="term" value="C:cytoplasm"/>
    <property type="evidence" value="ECO:0007669"/>
    <property type="project" value="TreeGrafter"/>
</dbReference>
<dbReference type="SUPFAM" id="SSF55486">
    <property type="entry name" value="Metalloproteases ('zincins'), catalytic domain"/>
    <property type="match status" value="1"/>
</dbReference>
<keyword evidence="3 8" id="KW-0479">Metal-binding</keyword>
<sequence length="655" mass="75093">MIISLSILFSIPLVFGELPRLPNHIKPTNFALKLITYLPGYGYIPQPDDGKNMTFGGEIDIDLDITKATKVIRLHAKNSVIIEKGYLRSNNQDGKFDLFTIEKITESDEFQQIEIHFNATIAPGNASLILKFWSEFNDLPKGFYTSPYEDQNGDTKLAAVTQFEAYYARSAIPCFDEPSLKATWEVTIIHPDGTNAISNAPRAQILKNRDSELFKNFTGTVFEKTPKMSSYLLAFVISAYEYRTAETKSGLQVRLHFPPEEVNNTDEALDAAVKSFDYFETLLGIKFPISKIDLIGFKYYAHGAMENWGLITFQYYSLYGQYLSIETIAHEIAHQWFGNLVTMDWWSDLWLNEGFSTFYEFLGVHNITNGKIDYKKTTSAEVARYLSYHLHAKKADEKPTIKQIENLQFLDHAAFATTTYHKGGIILNMFRNVIGHSKFDESIRQYLKGQSYSTANSSEFFSYFKMPWKNGPSSVADFLRPWLEQVGHPLIHNCQEFDNGILRSIDEQVPIPIWGYQWDIPVWYMNSDSNKKLKLVWLLRNSTAFIIKSARINPGGNGIFRVNYEINPPKSIDESDEYKESRLTDAFALLTSKQINKQRYLEIVESLGELNDENQQILDAQMQILAIGDEKSIEKYENIFSSRTMSYPKFASKAK</sequence>
<feature type="domain" description="Peptidase M1 membrane alanine aminopeptidase" evidence="11">
    <location>
        <begin position="268"/>
        <end position="482"/>
    </location>
</feature>
<dbReference type="Proteomes" id="UP001152747">
    <property type="component" value="Unassembled WGS sequence"/>
</dbReference>
<dbReference type="GO" id="GO:0042277">
    <property type="term" value="F:peptide binding"/>
    <property type="evidence" value="ECO:0007669"/>
    <property type="project" value="TreeGrafter"/>
</dbReference>
<evidence type="ECO:0000259" key="12">
    <source>
        <dbReference type="Pfam" id="PF17900"/>
    </source>
</evidence>
<evidence type="ECO:0000313" key="14">
    <source>
        <dbReference type="Proteomes" id="UP001152747"/>
    </source>
</evidence>
<dbReference type="Pfam" id="PF01433">
    <property type="entry name" value="Peptidase_M1"/>
    <property type="match status" value="1"/>
</dbReference>
<dbReference type="EMBL" id="CANHGI010000006">
    <property type="protein sequence ID" value="CAI5456593.1"/>
    <property type="molecule type" value="Genomic_DNA"/>
</dbReference>